<reference evidence="17 18" key="1">
    <citation type="journal article" date="2024" name="BMC Genomics">
        <title>De novo assembly and annotation of Popillia japonica's genome with initial clues to its potential as an invasive pest.</title>
        <authorList>
            <person name="Cucini C."/>
            <person name="Boschi S."/>
            <person name="Funari R."/>
            <person name="Cardaioli E."/>
            <person name="Iannotti N."/>
            <person name="Marturano G."/>
            <person name="Paoli F."/>
            <person name="Bruttini M."/>
            <person name="Carapelli A."/>
            <person name="Frati F."/>
            <person name="Nardi F."/>
        </authorList>
    </citation>
    <scope>NUCLEOTIDE SEQUENCE [LARGE SCALE GENOMIC DNA]</scope>
    <source>
        <strain evidence="17">DMR45628</strain>
    </source>
</reference>
<dbReference type="Pfam" id="PF04116">
    <property type="entry name" value="FA_hydroxylase"/>
    <property type="match status" value="1"/>
</dbReference>
<name>A0AAW1LDA6_POPJA</name>
<comment type="cofactor">
    <cofactor evidence="1">
        <name>Fe cation</name>
        <dbReference type="ChEBI" id="CHEBI:24875"/>
    </cofactor>
</comment>
<accession>A0AAW1LDA6</accession>
<evidence type="ECO:0000259" key="15">
    <source>
        <dbReference type="Pfam" id="PF04116"/>
    </source>
</evidence>
<keyword evidence="6" id="KW-0560">Oxidoreductase</keyword>
<dbReference type="InterPro" id="IPR056853">
    <property type="entry name" value="AGMP_C"/>
</dbReference>
<comment type="catalytic activity">
    <reaction evidence="13">
        <text>1-O-(1,2-saturated-alkyl)-sn-glycerol + (6R)-L-erythro-5,6,7,8-tetrahydrobiopterin + O2 = a 1-(1-hydroxyalkyl)-sn-glycerol + (6R)-L-erythro-6,7-dihydrobiopterin + H2O</text>
        <dbReference type="Rhea" id="RHEA:36255"/>
        <dbReference type="ChEBI" id="CHEBI:15377"/>
        <dbReference type="ChEBI" id="CHEBI:15379"/>
        <dbReference type="ChEBI" id="CHEBI:43120"/>
        <dbReference type="ChEBI" id="CHEBI:59560"/>
        <dbReference type="ChEBI" id="CHEBI:73418"/>
        <dbReference type="ChEBI" id="CHEBI:83957"/>
        <dbReference type="EC" id="1.14.16.5"/>
    </reaction>
</comment>
<keyword evidence="5 14" id="KW-1133">Transmembrane helix</keyword>
<evidence type="ECO:0000256" key="1">
    <source>
        <dbReference type="ARBA" id="ARBA00001962"/>
    </source>
</evidence>
<dbReference type="EMBL" id="JASPKY010000134">
    <property type="protein sequence ID" value="KAK9731311.1"/>
    <property type="molecule type" value="Genomic_DNA"/>
</dbReference>
<dbReference type="GO" id="GO:0005789">
    <property type="term" value="C:endoplasmic reticulum membrane"/>
    <property type="evidence" value="ECO:0007669"/>
    <property type="project" value="UniProtKB-SubCell"/>
</dbReference>
<feature type="domain" description="Alkylglycerol monooxygenase C-terminal" evidence="16">
    <location>
        <begin position="394"/>
        <end position="463"/>
    </location>
</feature>
<keyword evidence="4" id="KW-0256">Endoplasmic reticulum</keyword>
<evidence type="ECO:0000256" key="11">
    <source>
        <dbReference type="ARBA" id="ARBA00039026"/>
    </source>
</evidence>
<evidence type="ECO:0000256" key="4">
    <source>
        <dbReference type="ARBA" id="ARBA00022824"/>
    </source>
</evidence>
<sequence length="525" mass="61190">MEMDYWNSTSNGTEYVRSVFVKLANEDLESRIYGGSLMALKNLGRMFYVIDPSETTYRTTQQVPNFIQQAVPYFIIFILLENLLLWMEKKPAARLNDSITSISHGILQQCGRLIWRGAEGWTYIYIYENFRLFEAPWDSGYTWYAAALGIDFCYYWVHRACHEVHIFWAQHQVHHSSEDYNLTTALRQSVLQGWCAFIFYLPLAFAIPPSHFVAHQQFNLLYQFWIHTQAIKTLGPLEYILNTPKHHRVHHGSNLYCLDKNYGGVLIIWDRIFGTFAEEREGEEIIYGLVYNQPSFNPIHLQSFYTIYVFKKFQAMKNWKHKLAAVFYGPSWKPGKPRLGLDAEKPNIRSRKKYNVTLPLWCNLYLFVHFAVIVVGFQELSTRYMVSLFCFIFFLHFAVIVVGFQELSTRYMGMNPVVVFGSVVYIIASLTNIGLLFENKPYACILELLRCALLLTALQRLDFSDINGNIHIGVITLCIVIDCTSTIGLFRHKRKYSSRGRDFLPSLYRFLADTKSEDSSNKRQI</sequence>
<evidence type="ECO:0000256" key="14">
    <source>
        <dbReference type="SAM" id="Phobius"/>
    </source>
</evidence>
<evidence type="ECO:0000256" key="5">
    <source>
        <dbReference type="ARBA" id="ARBA00022989"/>
    </source>
</evidence>
<keyword evidence="3 14" id="KW-0812">Transmembrane</keyword>
<dbReference type="EC" id="1.14.16.5" evidence="11"/>
<keyword evidence="9 14" id="KW-0472">Membrane</keyword>
<evidence type="ECO:0000256" key="3">
    <source>
        <dbReference type="ARBA" id="ARBA00022692"/>
    </source>
</evidence>
<protein>
    <recommendedName>
        <fullName evidence="12">Alkylglycerol monooxygenase</fullName>
        <ecNumber evidence="11">1.14.16.5</ecNumber>
    </recommendedName>
</protein>
<comment type="caution">
    <text evidence="17">The sequence shown here is derived from an EMBL/GenBank/DDBJ whole genome shotgun (WGS) entry which is preliminary data.</text>
</comment>
<keyword evidence="7" id="KW-0408">Iron</keyword>
<feature type="transmembrane region" description="Helical" evidence="14">
    <location>
        <begin position="416"/>
        <end position="437"/>
    </location>
</feature>
<evidence type="ECO:0000256" key="9">
    <source>
        <dbReference type="ARBA" id="ARBA00023136"/>
    </source>
</evidence>
<comment type="similarity">
    <text evidence="10">Belongs to the sterol desaturase family. TMEM195 subfamily.</text>
</comment>
<dbReference type="Pfam" id="PF24858">
    <property type="entry name" value="AGMP_C"/>
    <property type="match status" value="1"/>
</dbReference>
<organism evidence="17 18">
    <name type="scientific">Popillia japonica</name>
    <name type="common">Japanese beetle</name>
    <dbReference type="NCBI Taxonomy" id="7064"/>
    <lineage>
        <taxon>Eukaryota</taxon>
        <taxon>Metazoa</taxon>
        <taxon>Ecdysozoa</taxon>
        <taxon>Arthropoda</taxon>
        <taxon>Hexapoda</taxon>
        <taxon>Insecta</taxon>
        <taxon>Pterygota</taxon>
        <taxon>Neoptera</taxon>
        <taxon>Endopterygota</taxon>
        <taxon>Coleoptera</taxon>
        <taxon>Polyphaga</taxon>
        <taxon>Scarabaeiformia</taxon>
        <taxon>Scarabaeidae</taxon>
        <taxon>Rutelinae</taxon>
        <taxon>Popillia</taxon>
    </lineage>
</organism>
<dbReference type="InterPro" id="IPR006694">
    <property type="entry name" value="Fatty_acid_hydroxylase"/>
</dbReference>
<dbReference type="PANTHER" id="PTHR21624:SF1">
    <property type="entry name" value="ALKYLGLYCEROL MONOOXYGENASE"/>
    <property type="match status" value="1"/>
</dbReference>
<gene>
    <name evidence="17" type="ORF">QE152_g13754</name>
</gene>
<evidence type="ECO:0000256" key="12">
    <source>
        <dbReference type="ARBA" id="ARBA00040992"/>
    </source>
</evidence>
<keyword evidence="18" id="KW-1185">Reference proteome</keyword>
<dbReference type="GO" id="GO:0006643">
    <property type="term" value="P:membrane lipid metabolic process"/>
    <property type="evidence" value="ECO:0007669"/>
    <property type="project" value="TreeGrafter"/>
</dbReference>
<feature type="domain" description="Fatty acid hydroxylase" evidence="15">
    <location>
        <begin position="145"/>
        <end position="275"/>
    </location>
</feature>
<evidence type="ECO:0000256" key="10">
    <source>
        <dbReference type="ARBA" id="ARBA00038190"/>
    </source>
</evidence>
<feature type="transmembrane region" description="Helical" evidence="14">
    <location>
        <begin position="358"/>
        <end position="378"/>
    </location>
</feature>
<evidence type="ECO:0000259" key="16">
    <source>
        <dbReference type="Pfam" id="PF24858"/>
    </source>
</evidence>
<evidence type="ECO:0000313" key="17">
    <source>
        <dbReference type="EMBL" id="KAK9731311.1"/>
    </source>
</evidence>
<dbReference type="GO" id="GO:0008610">
    <property type="term" value="P:lipid biosynthetic process"/>
    <property type="evidence" value="ECO:0007669"/>
    <property type="project" value="InterPro"/>
</dbReference>
<dbReference type="InterPro" id="IPR051689">
    <property type="entry name" value="Sterol_desaturase/TMEM195"/>
</dbReference>
<evidence type="ECO:0000256" key="6">
    <source>
        <dbReference type="ARBA" id="ARBA00023002"/>
    </source>
</evidence>
<evidence type="ECO:0000256" key="13">
    <source>
        <dbReference type="ARBA" id="ARBA00047556"/>
    </source>
</evidence>
<feature type="transmembrane region" description="Helical" evidence="14">
    <location>
        <begin position="470"/>
        <end position="490"/>
    </location>
</feature>
<comment type="subcellular location">
    <subcellularLocation>
        <location evidence="2">Endoplasmic reticulum membrane</location>
        <topology evidence="2">Multi-pass membrane protein</topology>
    </subcellularLocation>
</comment>
<dbReference type="PANTHER" id="PTHR21624">
    <property type="entry name" value="STEROL DESATURASE-RELATED PROTEIN"/>
    <property type="match status" value="1"/>
</dbReference>
<feature type="transmembrane region" description="Helical" evidence="14">
    <location>
        <begin position="384"/>
        <end position="404"/>
    </location>
</feature>
<proteinExistence type="inferred from homology"/>
<dbReference type="GO" id="GO:0050479">
    <property type="term" value="F:glyceryl-ether monooxygenase activity"/>
    <property type="evidence" value="ECO:0007669"/>
    <property type="project" value="UniProtKB-EC"/>
</dbReference>
<dbReference type="GO" id="GO:0005506">
    <property type="term" value="F:iron ion binding"/>
    <property type="evidence" value="ECO:0007669"/>
    <property type="project" value="InterPro"/>
</dbReference>
<feature type="transmembrane region" description="Helical" evidence="14">
    <location>
        <begin position="66"/>
        <end position="86"/>
    </location>
</feature>
<evidence type="ECO:0000256" key="7">
    <source>
        <dbReference type="ARBA" id="ARBA00023004"/>
    </source>
</evidence>
<dbReference type="Proteomes" id="UP001458880">
    <property type="component" value="Unassembled WGS sequence"/>
</dbReference>
<evidence type="ECO:0000256" key="8">
    <source>
        <dbReference type="ARBA" id="ARBA00023098"/>
    </source>
</evidence>
<keyword evidence="8" id="KW-0443">Lipid metabolism</keyword>
<evidence type="ECO:0000313" key="18">
    <source>
        <dbReference type="Proteomes" id="UP001458880"/>
    </source>
</evidence>
<dbReference type="AlphaFoldDB" id="A0AAW1LDA6"/>
<evidence type="ECO:0000256" key="2">
    <source>
        <dbReference type="ARBA" id="ARBA00004477"/>
    </source>
</evidence>